<gene>
    <name evidence="3" type="primary">LOC113470796</name>
</gene>
<reference evidence="3" key="1">
    <citation type="submission" date="2025-08" db="UniProtKB">
        <authorList>
            <consortium name="RefSeq"/>
        </authorList>
    </citation>
    <scope>IDENTIFICATION</scope>
</reference>
<dbReference type="GeneID" id="113470796"/>
<feature type="compositionally biased region" description="Polar residues" evidence="1">
    <location>
        <begin position="131"/>
        <end position="156"/>
    </location>
</feature>
<dbReference type="Proteomes" id="UP000079169">
    <property type="component" value="Unplaced"/>
</dbReference>
<feature type="compositionally biased region" description="Polar residues" evidence="1">
    <location>
        <begin position="228"/>
        <end position="241"/>
    </location>
</feature>
<dbReference type="KEGG" id="dci:113470796"/>
<organism evidence="2 3">
    <name type="scientific">Diaphorina citri</name>
    <name type="common">Asian citrus psyllid</name>
    <dbReference type="NCBI Taxonomy" id="121845"/>
    <lineage>
        <taxon>Eukaryota</taxon>
        <taxon>Metazoa</taxon>
        <taxon>Ecdysozoa</taxon>
        <taxon>Arthropoda</taxon>
        <taxon>Hexapoda</taxon>
        <taxon>Insecta</taxon>
        <taxon>Pterygota</taxon>
        <taxon>Neoptera</taxon>
        <taxon>Paraneoptera</taxon>
        <taxon>Hemiptera</taxon>
        <taxon>Sternorrhyncha</taxon>
        <taxon>Psylloidea</taxon>
        <taxon>Psyllidae</taxon>
        <taxon>Diaphorininae</taxon>
        <taxon>Diaphorina</taxon>
    </lineage>
</organism>
<accession>A0A3Q0JA26</accession>
<feature type="region of interest" description="Disordered" evidence="1">
    <location>
        <begin position="66"/>
        <end position="95"/>
    </location>
</feature>
<feature type="region of interest" description="Disordered" evidence="1">
    <location>
        <begin position="228"/>
        <end position="251"/>
    </location>
</feature>
<dbReference type="RefSeq" id="XP_026685304.1">
    <property type="nucleotide sequence ID" value="XM_026829503.1"/>
</dbReference>
<evidence type="ECO:0000256" key="1">
    <source>
        <dbReference type="SAM" id="MobiDB-lite"/>
    </source>
</evidence>
<keyword evidence="2" id="KW-1185">Reference proteome</keyword>
<name>A0A3Q0JA26_DIACI</name>
<protein>
    <submittedName>
        <fullName evidence="3">Uncharacterized protein LOC113470796 isoform X1</fullName>
    </submittedName>
</protein>
<proteinExistence type="predicted"/>
<evidence type="ECO:0000313" key="2">
    <source>
        <dbReference type="Proteomes" id="UP000079169"/>
    </source>
</evidence>
<dbReference type="AlphaFoldDB" id="A0A3Q0JA26"/>
<dbReference type="PaxDb" id="121845-A0A3Q0JA26"/>
<evidence type="ECO:0000313" key="3">
    <source>
        <dbReference type="RefSeq" id="XP_026685304.1"/>
    </source>
</evidence>
<feature type="region of interest" description="Disordered" evidence="1">
    <location>
        <begin position="108"/>
        <end position="168"/>
    </location>
</feature>
<sequence>MFHMYLFQRKKTLADKMNNLPAAETSSNRPIRSTNVKNNFMSKFKDFVIPSSFKFPESKRQALQNSINLKSKSSPFKKSNSNLRSSHRSVHSTCENKTEGIIEMVNFKMNQSPRQSERDRNVGGYGYGSSPDLNSSRDNLFQASFTRDLNNSNDYTNKSRKSPDLDFNNDTVSTHLKKSAINLINEVTELLSTQSVKSCTINLSPDMSYDTGKHKDYNKDDIFVNSVPAHSQSQSSQNSEPKSGKLIVTDTDGSPDLYVTKHIKPNSADLFLSQASNVNDSPDLFPLSMISPEFPTCKSPDLFQRPQNSQNSCIESSQCNGEMIHASCSPFSSLISSINKGNIPSTQKPGLLPDPNLDESLDCSIIQCSQEDDGKKSHETPNAAPDKDLDCKLAQVFNQKRLLQDSFCPPNKKPKLKPTLVSPVEGVDVCEVFDAVKYLETRVIEQPHPHNTSFDPLLASGNSLFSLPLSKF</sequence>
<feature type="compositionally biased region" description="Low complexity" evidence="1">
    <location>
        <begin position="68"/>
        <end position="82"/>
    </location>
</feature>